<comment type="caution">
    <text evidence="1">The sequence shown here is derived from an EMBL/GenBank/DDBJ whole genome shotgun (WGS) entry which is preliminary data.</text>
</comment>
<keyword evidence="2" id="KW-1185">Reference proteome</keyword>
<evidence type="ECO:0000313" key="1">
    <source>
        <dbReference type="EMBL" id="MEW1976544.1"/>
    </source>
</evidence>
<accession>A0ABV3LKY2</accession>
<organism evidence="1 2">
    <name type="scientific">Microbacterium profundi</name>
    <dbReference type="NCBI Taxonomy" id="450380"/>
    <lineage>
        <taxon>Bacteria</taxon>
        <taxon>Bacillati</taxon>
        <taxon>Actinomycetota</taxon>
        <taxon>Actinomycetes</taxon>
        <taxon>Micrococcales</taxon>
        <taxon>Microbacteriaceae</taxon>
        <taxon>Microbacterium</taxon>
    </lineage>
</organism>
<protein>
    <submittedName>
        <fullName evidence="1">Uncharacterized protein</fullName>
    </submittedName>
</protein>
<reference evidence="1 2" key="1">
    <citation type="submission" date="2024-06" db="EMBL/GenBank/DDBJ databases">
        <title>The Natural Products Discovery Center: Release of the First 8490 Sequenced Strains for Exploring Actinobacteria Biosynthetic Diversity.</title>
        <authorList>
            <person name="Kalkreuter E."/>
            <person name="Kautsar S.A."/>
            <person name="Yang D."/>
            <person name="Bader C.D."/>
            <person name="Teijaro C.N."/>
            <person name="Fluegel L."/>
            <person name="Davis C.M."/>
            <person name="Simpson J.R."/>
            <person name="Lauterbach L."/>
            <person name="Steele A.D."/>
            <person name="Gui C."/>
            <person name="Meng S."/>
            <person name="Li G."/>
            <person name="Viehrig K."/>
            <person name="Ye F."/>
            <person name="Su P."/>
            <person name="Kiefer A.F."/>
            <person name="Nichols A."/>
            <person name="Cepeda A.J."/>
            <person name="Yan W."/>
            <person name="Fan B."/>
            <person name="Jiang Y."/>
            <person name="Adhikari A."/>
            <person name="Zheng C.-J."/>
            <person name="Schuster L."/>
            <person name="Cowan T.M."/>
            <person name="Smanski M.J."/>
            <person name="Chevrette M.G."/>
            <person name="De Carvalho L.P.S."/>
            <person name="Shen B."/>
        </authorList>
    </citation>
    <scope>NUCLEOTIDE SEQUENCE [LARGE SCALE GENOMIC DNA]</scope>
    <source>
        <strain evidence="1 2">NPDC077434</strain>
    </source>
</reference>
<proteinExistence type="predicted"/>
<dbReference type="RefSeq" id="WP_366233411.1">
    <property type="nucleotide sequence ID" value="NZ_JBFBMH010000035.1"/>
</dbReference>
<name>A0ABV3LKY2_9MICO</name>
<sequence>MWAGSFLDFYLESEIEDDTDSPSHIDALWIAAVTAYGRPFGTGQRHAGRVDMTSLDAESVRAHAYFIDLRNKYIAHAANGFETTTVFADLTDPAHEPAGIALLGELHTSLSRLSRERAETLKRLCDHHVLDLTARIDGLHRQVANELAELGQEAAYAMPDFSPPTLDGANPRSKRR</sequence>
<gene>
    <name evidence="1" type="ORF">AB0301_15925</name>
</gene>
<dbReference type="EMBL" id="JBFBMH010000035">
    <property type="protein sequence ID" value="MEW1976544.1"/>
    <property type="molecule type" value="Genomic_DNA"/>
</dbReference>
<dbReference type="Proteomes" id="UP001553715">
    <property type="component" value="Unassembled WGS sequence"/>
</dbReference>
<evidence type="ECO:0000313" key="2">
    <source>
        <dbReference type="Proteomes" id="UP001553715"/>
    </source>
</evidence>